<gene>
    <name evidence="1" type="ORF">PsYK624_107590</name>
</gene>
<proteinExistence type="predicted"/>
<reference evidence="1 2" key="1">
    <citation type="submission" date="2021-08" db="EMBL/GenBank/DDBJ databases">
        <title>Draft Genome Sequence of Phanerochaete sordida strain YK-624.</title>
        <authorList>
            <person name="Mori T."/>
            <person name="Dohra H."/>
            <person name="Suzuki T."/>
            <person name="Kawagishi H."/>
            <person name="Hirai H."/>
        </authorList>
    </citation>
    <scope>NUCLEOTIDE SEQUENCE [LARGE SCALE GENOMIC DNA]</scope>
    <source>
        <strain evidence="1 2">YK-624</strain>
    </source>
</reference>
<accession>A0A9P3GHV9</accession>
<sequence>MASESESESNLSWTTISKAKFAIMNMPDHLPNKKELADYSGCTLGSSQGYKAKVAFYRAARPVEELVKNSEIPGLVLQADKFPSKDDVKTLLTKSSLTASAAETLYEYARRSLGVSQGLGTHAVGLVSEQGSSTP</sequence>
<name>A0A9P3GHV9_9APHY</name>
<organism evidence="1 2">
    <name type="scientific">Phanerochaete sordida</name>
    <dbReference type="NCBI Taxonomy" id="48140"/>
    <lineage>
        <taxon>Eukaryota</taxon>
        <taxon>Fungi</taxon>
        <taxon>Dikarya</taxon>
        <taxon>Basidiomycota</taxon>
        <taxon>Agaricomycotina</taxon>
        <taxon>Agaricomycetes</taxon>
        <taxon>Polyporales</taxon>
        <taxon>Phanerochaetaceae</taxon>
        <taxon>Phanerochaete</taxon>
    </lineage>
</organism>
<dbReference type="EMBL" id="BPQB01000041">
    <property type="protein sequence ID" value="GJE94589.1"/>
    <property type="molecule type" value="Genomic_DNA"/>
</dbReference>
<evidence type="ECO:0000313" key="2">
    <source>
        <dbReference type="Proteomes" id="UP000703269"/>
    </source>
</evidence>
<evidence type="ECO:0000313" key="1">
    <source>
        <dbReference type="EMBL" id="GJE94589.1"/>
    </source>
</evidence>
<dbReference type="AlphaFoldDB" id="A0A9P3GHV9"/>
<dbReference type="Proteomes" id="UP000703269">
    <property type="component" value="Unassembled WGS sequence"/>
</dbReference>
<comment type="caution">
    <text evidence="1">The sequence shown here is derived from an EMBL/GenBank/DDBJ whole genome shotgun (WGS) entry which is preliminary data.</text>
</comment>
<keyword evidence="2" id="KW-1185">Reference proteome</keyword>
<protein>
    <submittedName>
        <fullName evidence="1">Uncharacterized protein</fullName>
    </submittedName>
</protein>